<dbReference type="AlphaFoldDB" id="A0A1X7VEC9"/>
<reference evidence="12" key="1">
    <citation type="journal article" date="2010" name="Nature">
        <title>The Amphimedon queenslandica genome and the evolution of animal complexity.</title>
        <authorList>
            <person name="Srivastava M."/>
            <person name="Simakov O."/>
            <person name="Chapman J."/>
            <person name="Fahey B."/>
            <person name="Gauthier M.E."/>
            <person name="Mitros T."/>
            <person name="Richards G.S."/>
            <person name="Conaco C."/>
            <person name="Dacre M."/>
            <person name="Hellsten U."/>
            <person name="Larroux C."/>
            <person name="Putnam N.H."/>
            <person name="Stanke M."/>
            <person name="Adamska M."/>
            <person name="Darling A."/>
            <person name="Degnan S.M."/>
            <person name="Oakley T.H."/>
            <person name="Plachetzki D.C."/>
            <person name="Zhai Y."/>
            <person name="Adamski M."/>
            <person name="Calcino A."/>
            <person name="Cummins S.F."/>
            <person name="Goodstein D.M."/>
            <person name="Harris C."/>
            <person name="Jackson D.J."/>
            <person name="Leys S.P."/>
            <person name="Shu S."/>
            <person name="Woodcroft B.J."/>
            <person name="Vervoort M."/>
            <person name="Kosik K.S."/>
            <person name="Manning G."/>
            <person name="Degnan B.M."/>
            <person name="Rokhsar D.S."/>
        </authorList>
    </citation>
    <scope>NUCLEOTIDE SEQUENCE [LARGE SCALE GENOMIC DNA]</scope>
</reference>
<dbReference type="OrthoDB" id="5835136at2759"/>
<protein>
    <recommendedName>
        <fullName evidence="13">Metaxin</fullName>
    </recommendedName>
</protein>
<dbReference type="InParanoid" id="A0A1X7VEC9"/>
<dbReference type="InterPro" id="IPR050931">
    <property type="entry name" value="Mito_Protein_Transport_Metaxin"/>
</dbReference>
<accession>A0A1X7VEC9</accession>
<keyword evidence="8" id="KW-1133">Transmembrane helix</keyword>
<reference evidence="11" key="2">
    <citation type="submission" date="2017-05" db="UniProtKB">
        <authorList>
            <consortium name="EnsemblMetazoa"/>
        </authorList>
    </citation>
    <scope>IDENTIFICATION</scope>
</reference>
<keyword evidence="8" id="KW-0812">Transmembrane</keyword>
<evidence type="ECO:0000256" key="1">
    <source>
        <dbReference type="ARBA" id="ARBA00004294"/>
    </source>
</evidence>
<evidence type="ECO:0000259" key="9">
    <source>
        <dbReference type="Pfam" id="PF10568"/>
    </source>
</evidence>
<keyword evidence="12" id="KW-1185">Reference proteome</keyword>
<dbReference type="STRING" id="400682.A0A1X7VEC9"/>
<dbReference type="PANTHER" id="PTHR12289">
    <property type="entry name" value="METAXIN RELATED"/>
    <property type="match status" value="1"/>
</dbReference>
<dbReference type="Pfam" id="PF17171">
    <property type="entry name" value="GST_C_6"/>
    <property type="match status" value="1"/>
</dbReference>
<gene>
    <name evidence="11" type="primary">109580589</name>
</gene>
<evidence type="ECO:0000256" key="4">
    <source>
        <dbReference type="ARBA" id="ARBA00022787"/>
    </source>
</evidence>
<dbReference type="GO" id="GO:0001401">
    <property type="term" value="C:SAM complex"/>
    <property type="evidence" value="ECO:0007669"/>
    <property type="project" value="InterPro"/>
</dbReference>
<keyword evidence="4" id="KW-1000">Mitochondrion outer membrane</keyword>
<dbReference type="EnsemblMetazoa" id="Aqu2.1.37877_001">
    <property type="protein sequence ID" value="Aqu2.1.37877_001"/>
    <property type="gene ID" value="Aqu2.1.37877"/>
</dbReference>
<organism evidence="11">
    <name type="scientific">Amphimedon queenslandica</name>
    <name type="common">Sponge</name>
    <dbReference type="NCBI Taxonomy" id="400682"/>
    <lineage>
        <taxon>Eukaryota</taxon>
        <taxon>Metazoa</taxon>
        <taxon>Porifera</taxon>
        <taxon>Demospongiae</taxon>
        <taxon>Heteroscleromorpha</taxon>
        <taxon>Haplosclerida</taxon>
        <taxon>Niphatidae</taxon>
        <taxon>Amphimedon</taxon>
    </lineage>
</organism>
<dbReference type="PANTHER" id="PTHR12289:SF41">
    <property type="entry name" value="FAILED AXON CONNECTIONS-RELATED"/>
    <property type="match status" value="1"/>
</dbReference>
<comment type="similarity">
    <text evidence="2">Belongs to the metaxin family.</text>
</comment>
<keyword evidence="5" id="KW-0653">Protein transport</keyword>
<evidence type="ECO:0000313" key="12">
    <source>
        <dbReference type="Proteomes" id="UP000007879"/>
    </source>
</evidence>
<keyword evidence="6" id="KW-0496">Mitochondrion</keyword>
<dbReference type="InterPro" id="IPR033468">
    <property type="entry name" value="Metaxin_GST"/>
</dbReference>
<dbReference type="eggNOG" id="KOG3028">
    <property type="taxonomic scope" value="Eukaryota"/>
</dbReference>
<evidence type="ECO:0000256" key="5">
    <source>
        <dbReference type="ARBA" id="ARBA00022927"/>
    </source>
</evidence>
<dbReference type="InterPro" id="IPR036282">
    <property type="entry name" value="Glutathione-S-Trfase_C_sf"/>
</dbReference>
<dbReference type="Proteomes" id="UP000007879">
    <property type="component" value="Unassembled WGS sequence"/>
</dbReference>
<dbReference type="SUPFAM" id="SSF47616">
    <property type="entry name" value="GST C-terminal domain-like"/>
    <property type="match status" value="1"/>
</dbReference>
<comment type="subcellular location">
    <subcellularLocation>
        <location evidence="1">Mitochondrion outer membrane</location>
    </subcellularLocation>
</comment>
<keyword evidence="7 8" id="KW-0472">Membrane</keyword>
<dbReference type="Pfam" id="PF10568">
    <property type="entry name" value="Tom37"/>
    <property type="match status" value="1"/>
</dbReference>
<dbReference type="InterPro" id="IPR019564">
    <property type="entry name" value="Sam37/metaxin_N"/>
</dbReference>
<sequence>MASFGVGSEEIRSKMTLYVFTGNEYSASVDPESLQILTYLRLTLQKEEENEEIEIKYTCKHWESPTGVFPTLVSDGLYYTGVDSIIKELKKQGLDLDADCSDEELAEISAYSAFLSDRLKKALLYLHWVEAKNYTEVTRGWLSGATVFPFTLYILSRQHRLAKQVIMTSSSGNTSNNTSTIEQCGIELLSQAEEAISLLAGRLGDQKYFYGSSLSSFDVLVFGYLDLIAQYELPGNNQLGTRLKSLVQLTNFCSDIREKAYPEIKSRHVSTSSSMSPSSPLRKDPTFWIFVGVAGILLIAQGMRVGLTRKLLK</sequence>
<dbReference type="EnsemblMetazoa" id="XM_019993916.1">
    <property type="protein sequence ID" value="XP_019849475.1"/>
    <property type="gene ID" value="LOC109580589"/>
</dbReference>
<proteinExistence type="inferred from homology"/>
<feature type="domain" description="Mitochondrial outer membrane transport complex Sam37/metaxin N-terminal" evidence="9">
    <location>
        <begin position="33"/>
        <end position="157"/>
    </location>
</feature>
<dbReference type="GO" id="GO:0007005">
    <property type="term" value="P:mitochondrion organization"/>
    <property type="evidence" value="ECO:0007669"/>
    <property type="project" value="TreeGrafter"/>
</dbReference>
<evidence type="ECO:0000256" key="3">
    <source>
        <dbReference type="ARBA" id="ARBA00022448"/>
    </source>
</evidence>
<dbReference type="GO" id="GO:0015031">
    <property type="term" value="P:protein transport"/>
    <property type="evidence" value="ECO:0007669"/>
    <property type="project" value="UniProtKB-KW"/>
</dbReference>
<feature type="domain" description="Metaxin glutathione S-transferase" evidence="10">
    <location>
        <begin position="192"/>
        <end position="256"/>
    </location>
</feature>
<evidence type="ECO:0008006" key="13">
    <source>
        <dbReference type="Google" id="ProtNLM"/>
    </source>
</evidence>
<evidence type="ECO:0000256" key="7">
    <source>
        <dbReference type="ARBA" id="ARBA00023136"/>
    </source>
</evidence>
<evidence type="ECO:0000313" key="11">
    <source>
        <dbReference type="EnsemblMetazoa" id="Aqu2.1.37877_001"/>
    </source>
</evidence>
<evidence type="ECO:0000259" key="10">
    <source>
        <dbReference type="Pfam" id="PF17171"/>
    </source>
</evidence>
<dbReference type="KEGG" id="aqu:109580589"/>
<evidence type="ECO:0000256" key="6">
    <source>
        <dbReference type="ARBA" id="ARBA00023128"/>
    </source>
</evidence>
<evidence type="ECO:0000256" key="8">
    <source>
        <dbReference type="SAM" id="Phobius"/>
    </source>
</evidence>
<feature type="transmembrane region" description="Helical" evidence="8">
    <location>
        <begin position="287"/>
        <end position="307"/>
    </location>
</feature>
<name>A0A1X7VEC9_AMPQE</name>
<keyword evidence="3" id="KW-0813">Transport</keyword>
<evidence type="ECO:0000256" key="2">
    <source>
        <dbReference type="ARBA" id="ARBA00009170"/>
    </source>
</evidence>